<feature type="transmembrane region" description="Helical" evidence="1">
    <location>
        <begin position="159"/>
        <end position="175"/>
    </location>
</feature>
<dbReference type="Proteomes" id="UP001319921">
    <property type="component" value="Chromosome"/>
</dbReference>
<sequence length="207" mass="24048">MGVIGLLLKYRYSEYGLLSYVDLEFAFSISIVAAYNVFYPKIRLINTDQQFGIFNLIIWTIGIILAVIVVKNISLGIGQDLFDGTIITFIQMRNRSTIFLILYFVDVLLLGLTFILISELVFYLAFFNPPLIWINNFLSEYLFICNLSYLIAILTKRPFRSFFISIAIILFLVSLELIKLIYIFNYFLPLDLILVYLAYKSFKRASI</sequence>
<organism evidence="2 3">
    <name type="scientific">Saccharolobus caldissimus</name>
    <dbReference type="NCBI Taxonomy" id="1702097"/>
    <lineage>
        <taxon>Archaea</taxon>
        <taxon>Thermoproteota</taxon>
        <taxon>Thermoprotei</taxon>
        <taxon>Sulfolobales</taxon>
        <taxon>Sulfolobaceae</taxon>
        <taxon>Saccharolobus</taxon>
    </lineage>
</organism>
<evidence type="ECO:0000313" key="2">
    <source>
        <dbReference type="EMBL" id="BDB99992.1"/>
    </source>
</evidence>
<dbReference type="KEGG" id="scas:SACC_30090"/>
<keyword evidence="3" id="KW-1185">Reference proteome</keyword>
<protein>
    <submittedName>
        <fullName evidence="2">Uncharacterized protein</fullName>
    </submittedName>
</protein>
<name>A0AAQ4CW11_9CREN</name>
<proteinExistence type="predicted"/>
<reference evidence="2 3" key="1">
    <citation type="journal article" date="2022" name="Microbiol. Resour. Announc.">
        <title>Complete Genome Sequence of the Hyperthermophilic and Acidophilic Archaeon Saccharolobus caldissimus Strain HS-3T.</title>
        <authorList>
            <person name="Sakai H.D."/>
            <person name="Kurosawa N."/>
        </authorList>
    </citation>
    <scope>NUCLEOTIDE SEQUENCE [LARGE SCALE GENOMIC DNA]</scope>
    <source>
        <strain evidence="2 3">JCM32116</strain>
    </source>
</reference>
<accession>A0AAQ4CW11</accession>
<keyword evidence="1" id="KW-0812">Transmembrane</keyword>
<feature type="transmembrane region" description="Helical" evidence="1">
    <location>
        <begin position="17"/>
        <end position="39"/>
    </location>
</feature>
<keyword evidence="1" id="KW-0472">Membrane</keyword>
<evidence type="ECO:0000313" key="3">
    <source>
        <dbReference type="Proteomes" id="UP001319921"/>
    </source>
</evidence>
<dbReference type="AlphaFoldDB" id="A0AAQ4CW11"/>
<evidence type="ECO:0000256" key="1">
    <source>
        <dbReference type="SAM" id="Phobius"/>
    </source>
</evidence>
<feature type="transmembrane region" description="Helical" evidence="1">
    <location>
        <begin position="100"/>
        <end position="126"/>
    </location>
</feature>
<dbReference type="EMBL" id="AP025226">
    <property type="protein sequence ID" value="BDB99992.1"/>
    <property type="molecule type" value="Genomic_DNA"/>
</dbReference>
<keyword evidence="1" id="KW-1133">Transmembrane helix</keyword>
<gene>
    <name evidence="2" type="ORF">SACC_30090</name>
</gene>
<feature type="transmembrane region" description="Helical" evidence="1">
    <location>
        <begin position="132"/>
        <end position="152"/>
    </location>
</feature>
<feature type="transmembrane region" description="Helical" evidence="1">
    <location>
        <begin position="51"/>
        <end position="70"/>
    </location>
</feature>